<dbReference type="AlphaFoldDB" id="A0A085LJX9"/>
<gene>
    <name evidence="2" type="ORF">M513_13847</name>
</gene>
<protein>
    <submittedName>
        <fullName evidence="2">Uncharacterized protein</fullName>
    </submittedName>
</protein>
<accession>A0A085LJX9</accession>
<sequence>MNEHTRMGNTNSSAVLFVGVWKALGRMAYAWLLALSANNENKIQAGQQPTEEPKRAEEKKENKRARAPLKTSNR</sequence>
<name>A0A085LJX9_9BILA</name>
<evidence type="ECO:0000313" key="2">
    <source>
        <dbReference type="EMBL" id="KFD45275.1"/>
    </source>
</evidence>
<dbReference type="EMBL" id="KL363588">
    <property type="protein sequence ID" value="KFD45275.1"/>
    <property type="molecule type" value="Genomic_DNA"/>
</dbReference>
<dbReference type="Proteomes" id="UP000030764">
    <property type="component" value="Unassembled WGS sequence"/>
</dbReference>
<proteinExistence type="predicted"/>
<feature type="compositionally biased region" description="Basic residues" evidence="1">
    <location>
        <begin position="62"/>
        <end position="74"/>
    </location>
</feature>
<organism evidence="2 3">
    <name type="scientific">Trichuris suis</name>
    <name type="common">pig whipworm</name>
    <dbReference type="NCBI Taxonomy" id="68888"/>
    <lineage>
        <taxon>Eukaryota</taxon>
        <taxon>Metazoa</taxon>
        <taxon>Ecdysozoa</taxon>
        <taxon>Nematoda</taxon>
        <taxon>Enoplea</taxon>
        <taxon>Dorylaimia</taxon>
        <taxon>Trichinellida</taxon>
        <taxon>Trichuridae</taxon>
        <taxon>Trichuris</taxon>
    </lineage>
</organism>
<feature type="compositionally biased region" description="Basic and acidic residues" evidence="1">
    <location>
        <begin position="51"/>
        <end position="61"/>
    </location>
</feature>
<evidence type="ECO:0000256" key="1">
    <source>
        <dbReference type="SAM" id="MobiDB-lite"/>
    </source>
</evidence>
<evidence type="ECO:0000313" key="3">
    <source>
        <dbReference type="Proteomes" id="UP000030764"/>
    </source>
</evidence>
<feature type="region of interest" description="Disordered" evidence="1">
    <location>
        <begin position="44"/>
        <end position="74"/>
    </location>
</feature>
<keyword evidence="3" id="KW-1185">Reference proteome</keyword>
<reference evidence="2 3" key="1">
    <citation type="journal article" date="2014" name="Nat. Genet.">
        <title>Genome and transcriptome of the porcine whipworm Trichuris suis.</title>
        <authorList>
            <person name="Jex A.R."/>
            <person name="Nejsum P."/>
            <person name="Schwarz E.M."/>
            <person name="Hu L."/>
            <person name="Young N.D."/>
            <person name="Hall R.S."/>
            <person name="Korhonen P.K."/>
            <person name="Liao S."/>
            <person name="Thamsborg S."/>
            <person name="Xia J."/>
            <person name="Xu P."/>
            <person name="Wang S."/>
            <person name="Scheerlinck J.P."/>
            <person name="Hofmann A."/>
            <person name="Sternberg P.W."/>
            <person name="Wang J."/>
            <person name="Gasser R.B."/>
        </authorList>
    </citation>
    <scope>NUCLEOTIDE SEQUENCE [LARGE SCALE GENOMIC DNA]</scope>
    <source>
        <strain evidence="2">DCEP-RM93M</strain>
    </source>
</reference>